<sequence>MNKYYLYLMNAIKLKLCSGCGASFNCGNISQEKKCWCNDFPPIFNFSEAGDCLCPNCFKDSCSIKIEEYVATVSPDNALENKAKDLPKTTHLIEGIDYYLENGNYVFKAWFHLKRGNCCGNGCRHCPY</sequence>
<keyword evidence="2" id="KW-1185">Reference proteome</keyword>
<dbReference type="Proteomes" id="UP001574169">
    <property type="component" value="Unassembled WGS sequence"/>
</dbReference>
<dbReference type="Pfam" id="PF17653">
    <property type="entry name" value="DUF5522"/>
    <property type="match status" value="1"/>
</dbReference>
<reference evidence="1 2" key="1">
    <citation type="submission" date="2024-04" db="EMBL/GenBank/DDBJ databases">
        <title>New Clade of Flavobacterium.</title>
        <authorList>
            <person name="Matos L."/>
            <person name="Proenca D.N."/>
            <person name="Fransisco R.M."/>
            <person name="Chung A.P."/>
            <person name="Maccario L."/>
            <person name="Sorensen S.J."/>
            <person name="Morais P.V."/>
        </authorList>
    </citation>
    <scope>NUCLEOTIDE SEQUENCE [LARGE SCALE GENOMIC DNA]</scope>
    <source>
        <strain evidence="1 2">FZUC8N2.13</strain>
    </source>
</reference>
<dbReference type="InterPro" id="IPR040807">
    <property type="entry name" value="DUF5522"/>
</dbReference>
<dbReference type="EMBL" id="JBCFQL010000007">
    <property type="protein sequence ID" value="MFA9191375.1"/>
    <property type="molecule type" value="Genomic_DNA"/>
</dbReference>
<comment type="caution">
    <text evidence="1">The sequence shown here is derived from an EMBL/GenBank/DDBJ whole genome shotgun (WGS) entry which is preliminary data.</text>
</comment>
<gene>
    <name evidence="1" type="ORF">AAGV28_08350</name>
</gene>
<protein>
    <submittedName>
        <fullName evidence="1">DUF5522 domain-containing protein</fullName>
    </submittedName>
</protein>
<evidence type="ECO:0000313" key="1">
    <source>
        <dbReference type="EMBL" id="MFA9191375.1"/>
    </source>
</evidence>
<name>A0ABV4TD82_9FLAO</name>
<dbReference type="RefSeq" id="WP_373406361.1">
    <property type="nucleotide sequence ID" value="NZ_JBCFQL010000007.1"/>
</dbReference>
<evidence type="ECO:0000313" key="2">
    <source>
        <dbReference type="Proteomes" id="UP001574169"/>
    </source>
</evidence>
<organism evidence="1 2">
    <name type="scientific">Flavobacterium zubiriense</name>
    <dbReference type="NCBI Taxonomy" id="3138075"/>
    <lineage>
        <taxon>Bacteria</taxon>
        <taxon>Pseudomonadati</taxon>
        <taxon>Bacteroidota</taxon>
        <taxon>Flavobacteriia</taxon>
        <taxon>Flavobacteriales</taxon>
        <taxon>Flavobacteriaceae</taxon>
        <taxon>Flavobacterium</taxon>
    </lineage>
</organism>
<proteinExistence type="predicted"/>
<accession>A0ABV4TD82</accession>